<dbReference type="EMBL" id="CAFBLD010000004">
    <property type="protein sequence ID" value="CAB4863829.1"/>
    <property type="molecule type" value="Genomic_DNA"/>
</dbReference>
<dbReference type="AlphaFoldDB" id="A0A6J6NRK1"/>
<evidence type="ECO:0000313" key="10">
    <source>
        <dbReference type="EMBL" id="CAB4981862.1"/>
    </source>
</evidence>
<evidence type="ECO:0000313" key="9">
    <source>
        <dbReference type="EMBL" id="CAB4947792.1"/>
    </source>
</evidence>
<dbReference type="InterPro" id="IPR013221">
    <property type="entry name" value="Mur_ligase_cen"/>
</dbReference>
<dbReference type="EMBL" id="CAEZXO010000003">
    <property type="protein sequence ID" value="CAB4689370.1"/>
    <property type="molecule type" value="Genomic_DNA"/>
</dbReference>
<dbReference type="GO" id="GO:0009252">
    <property type="term" value="P:peptidoglycan biosynthetic process"/>
    <property type="evidence" value="ECO:0007669"/>
    <property type="project" value="InterPro"/>
</dbReference>
<proteinExistence type="inferred from homology"/>
<evidence type="ECO:0000259" key="1">
    <source>
        <dbReference type="Pfam" id="PF08245"/>
    </source>
</evidence>
<dbReference type="Pfam" id="PF08353">
    <property type="entry name" value="MurT_C"/>
    <property type="match status" value="1"/>
</dbReference>
<dbReference type="EMBL" id="CAFBQX010000002">
    <property type="protein sequence ID" value="CAB5071309.1"/>
    <property type="molecule type" value="Genomic_DNA"/>
</dbReference>
<reference evidence="4" key="1">
    <citation type="submission" date="2020-05" db="EMBL/GenBank/DDBJ databases">
        <authorList>
            <person name="Chiriac C."/>
            <person name="Salcher M."/>
            <person name="Ghai R."/>
            <person name="Kavagutti S V."/>
        </authorList>
    </citation>
    <scope>NUCLEOTIDE SEQUENCE</scope>
</reference>
<dbReference type="HAMAP" id="MF_02214">
    <property type="entry name" value="Lipid_II_synth_MurT"/>
    <property type="match status" value="1"/>
</dbReference>
<gene>
    <name evidence="4" type="ORF">UFOPK2510_00564</name>
    <name evidence="5" type="ORF">UFOPK2718_01047</name>
    <name evidence="6" type="ORF">UFOPK2936_00885</name>
    <name evidence="7" type="ORF">UFOPK3174_00826</name>
    <name evidence="8" type="ORF">UFOPK3328_00633</name>
    <name evidence="9" type="ORF">UFOPK3779_00986</name>
    <name evidence="10" type="ORF">UFOPK3913_01193</name>
    <name evidence="3" type="ORF">UFOPK4107_00381</name>
    <name evidence="11" type="ORF">UFOPK4403_00571</name>
</gene>
<protein>
    <submittedName>
        <fullName evidence="4">Unannotated protein</fullName>
    </submittedName>
</protein>
<dbReference type="EMBL" id="CAFABH010000012">
    <property type="protein sequence ID" value="CAB4828468.1"/>
    <property type="molecule type" value="Genomic_DNA"/>
</dbReference>
<dbReference type="InterPro" id="IPR043703">
    <property type="entry name" value="Lipid_II_synth_MurT"/>
</dbReference>
<dbReference type="EMBL" id="CAEZYM010000009">
    <property type="protein sequence ID" value="CAB4727957.1"/>
    <property type="molecule type" value="Genomic_DNA"/>
</dbReference>
<dbReference type="Gene3D" id="3.40.1190.10">
    <property type="entry name" value="Mur-like, catalytic domain"/>
    <property type="match status" value="1"/>
</dbReference>
<feature type="domain" description="Mur ligase central" evidence="1">
    <location>
        <begin position="53"/>
        <end position="259"/>
    </location>
</feature>
<dbReference type="EMBL" id="CAFBOC010000013">
    <property type="protein sequence ID" value="CAB4981862.1"/>
    <property type="molecule type" value="Genomic_DNA"/>
</dbReference>
<name>A0A6J6NRK1_9ZZZZ</name>
<dbReference type="GO" id="GO:0016881">
    <property type="term" value="F:acid-amino acid ligase activity"/>
    <property type="evidence" value="ECO:0007669"/>
    <property type="project" value="InterPro"/>
</dbReference>
<evidence type="ECO:0000313" key="7">
    <source>
        <dbReference type="EMBL" id="CAB4828468.1"/>
    </source>
</evidence>
<organism evidence="4">
    <name type="scientific">freshwater metagenome</name>
    <dbReference type="NCBI Taxonomy" id="449393"/>
    <lineage>
        <taxon>unclassified sequences</taxon>
        <taxon>metagenomes</taxon>
        <taxon>ecological metagenomes</taxon>
    </lineage>
</organism>
<dbReference type="GO" id="GO:0005524">
    <property type="term" value="F:ATP binding"/>
    <property type="evidence" value="ECO:0007669"/>
    <property type="project" value="InterPro"/>
</dbReference>
<accession>A0A6J6NRK1</accession>
<dbReference type="PANTHER" id="PTHR23135">
    <property type="entry name" value="MUR LIGASE FAMILY MEMBER"/>
    <property type="match status" value="1"/>
</dbReference>
<evidence type="ECO:0000313" key="3">
    <source>
        <dbReference type="EMBL" id="CAB4333141.1"/>
    </source>
</evidence>
<evidence type="ECO:0000313" key="4">
    <source>
        <dbReference type="EMBL" id="CAB4689370.1"/>
    </source>
</evidence>
<dbReference type="PANTHER" id="PTHR23135:SF7">
    <property type="entry name" value="LIPID II ISOGLUTAMINYL SYNTHASE (GLUTAMINE-HYDROLYZING) SUBUNIT MURT"/>
    <property type="match status" value="1"/>
</dbReference>
<feature type="domain" description="Lipid II isoglutaminyl synthase (glutamine-hydrolyzing) subunit MurT C-terminal" evidence="2">
    <location>
        <begin position="298"/>
        <end position="396"/>
    </location>
</feature>
<evidence type="ECO:0000313" key="8">
    <source>
        <dbReference type="EMBL" id="CAB4863829.1"/>
    </source>
</evidence>
<dbReference type="EMBL" id="CAESAE010000002">
    <property type="protein sequence ID" value="CAB4333141.1"/>
    <property type="molecule type" value="Genomic_DNA"/>
</dbReference>
<dbReference type="InterPro" id="IPR036565">
    <property type="entry name" value="Mur-like_cat_sf"/>
</dbReference>
<evidence type="ECO:0000259" key="2">
    <source>
        <dbReference type="Pfam" id="PF08353"/>
    </source>
</evidence>
<evidence type="ECO:0000313" key="6">
    <source>
        <dbReference type="EMBL" id="CAB4780665.1"/>
    </source>
</evidence>
<dbReference type="EMBL" id="CAFBNH010000005">
    <property type="protein sequence ID" value="CAB4947792.1"/>
    <property type="molecule type" value="Genomic_DNA"/>
</dbReference>
<evidence type="ECO:0000313" key="5">
    <source>
        <dbReference type="EMBL" id="CAB4727957.1"/>
    </source>
</evidence>
<evidence type="ECO:0000313" key="11">
    <source>
        <dbReference type="EMBL" id="CAB5071309.1"/>
    </source>
</evidence>
<dbReference type="InterPro" id="IPR013564">
    <property type="entry name" value="MurT_C"/>
</dbReference>
<dbReference type="SUPFAM" id="SSF53623">
    <property type="entry name" value="MurD-like peptide ligases, catalytic domain"/>
    <property type="match status" value="1"/>
</dbReference>
<dbReference type="EMBL" id="CAEZZW010000004">
    <property type="protein sequence ID" value="CAB4780665.1"/>
    <property type="molecule type" value="Genomic_DNA"/>
</dbReference>
<dbReference type="Pfam" id="PF08245">
    <property type="entry name" value="Mur_ligase_M"/>
    <property type="match status" value="1"/>
</dbReference>
<sequence>MKLRLVIVVANAAGWLSRITKKGSGVMVTGRIILKLVPSAVQTLSKSRKVILISGTNGKTTTTSLIYHALSSQGPVVSNFTGANLFAGIAAALSKNQAAPVAVLEVDEMVIPWAMKQTNPRLIVLLNLGRDQLDRLSEVRVVAQKWKVALATAQAHCAVLADSDDPFVTWAAQDCVNVIWFTSGAVGHIDASTCPECGKVLEWNTHLTSYSCTCGFKKPNPEWILRDGELTGPNNQKVGVQSGIPGAAALGNAARAIVAAKAFGVPIDKAASEIAKVLSVDGRFGSLKIGRTNFRLLLSKNPASWRETLATSAQGPKAVALVVNANTQDGKDTSWLWDVDFSPLANRTVIATGERRLDLSARLTVAGIKHEVCADEGAAAKVFGAVDADIIASYTAFHRLSKQVKPS</sequence>